<dbReference type="GO" id="GO:0005886">
    <property type="term" value="C:plasma membrane"/>
    <property type="evidence" value="ECO:0007669"/>
    <property type="project" value="TreeGrafter"/>
</dbReference>
<proteinExistence type="predicted"/>
<dbReference type="Proteomes" id="UP000195807">
    <property type="component" value="Chromosome"/>
</dbReference>
<feature type="transmembrane region" description="Helical" evidence="1">
    <location>
        <begin position="70"/>
        <end position="99"/>
    </location>
</feature>
<dbReference type="KEGG" id="cman:A9D14_07930"/>
<sequence length="456" mass="46160">MSPLDDPVISAGTGPVLLIVALSIAALIAMVLRLKVPAFIALLVVALGTGLALGGNPADVIEAVRTGTGQALGFVAVVIGLGAMLGGMLEASGGVAALAHRLLSAFGEKRATWALTAIGIIVGIPLFFDVAFIVLAPLVTTLSLRAGRRVTYFALPLLAALLVMHALLPPHPGPVAVAELIGTDYGLLAMYGLACGIPAAIVAGPIFARLAHGAPGFGDQSPPPQFDEDSPKICQIGFGMALAGMLVPLALIMLAAMADWLMDDGPLKQAVTFIGHPFTALIIACALVGTWLRLVAGAPLATISDVMTRALAPAGLMVLVVGAGAAYKEVLIQSGAGDRITEVVASADLSPLVFAFLLSAFVRVAQGSATVAMVTAAGLAAPLIAAAGLSPGQIALVTVAIGAGASVASHVNDTGFWLVKQFLGLSEAQTFRSWTLCSTIAGITMFAVAAMLWPFA</sequence>
<gene>
    <name evidence="2" type="ORF">A9D14_07930</name>
</gene>
<dbReference type="AlphaFoldDB" id="A0A1Z1FBF2"/>
<feature type="transmembrane region" description="Helical" evidence="1">
    <location>
        <begin position="12"/>
        <end position="32"/>
    </location>
</feature>
<evidence type="ECO:0000313" key="2">
    <source>
        <dbReference type="EMBL" id="ARU16139.1"/>
    </source>
</evidence>
<feature type="transmembrane region" description="Helical" evidence="1">
    <location>
        <begin position="431"/>
        <end position="453"/>
    </location>
</feature>
<feature type="transmembrane region" description="Helical" evidence="1">
    <location>
        <begin position="368"/>
        <end position="387"/>
    </location>
</feature>
<keyword evidence="1" id="KW-0812">Transmembrane</keyword>
<dbReference type="GO" id="GO:0015128">
    <property type="term" value="F:gluconate transmembrane transporter activity"/>
    <property type="evidence" value="ECO:0007669"/>
    <property type="project" value="InterPro"/>
</dbReference>
<reference evidence="2 3" key="1">
    <citation type="submission" date="2017-01" db="EMBL/GenBank/DDBJ databases">
        <title>Complete genome sequence of esterase-producing bacterium Croceicoccus marinus E4A9.</title>
        <authorList>
            <person name="Wu Y.-H."/>
            <person name="Cheng H."/>
            <person name="Xu L."/>
            <person name="Huo Y.-Y."/>
            <person name="Wang C.-S."/>
            <person name="Xu X.-W."/>
        </authorList>
    </citation>
    <scope>NUCLEOTIDE SEQUENCE [LARGE SCALE GENOMIC DNA]</scope>
    <source>
        <strain evidence="2 3">E4A9</strain>
    </source>
</reference>
<accession>A0A1Z1FBF2</accession>
<keyword evidence="1" id="KW-0472">Membrane</keyword>
<feature type="transmembrane region" description="Helical" evidence="1">
    <location>
        <begin position="39"/>
        <end position="58"/>
    </location>
</feature>
<evidence type="ECO:0000313" key="3">
    <source>
        <dbReference type="Proteomes" id="UP000195807"/>
    </source>
</evidence>
<organism evidence="2 3">
    <name type="scientific">Croceicoccus marinus</name>
    <dbReference type="NCBI Taxonomy" id="450378"/>
    <lineage>
        <taxon>Bacteria</taxon>
        <taxon>Pseudomonadati</taxon>
        <taxon>Pseudomonadota</taxon>
        <taxon>Alphaproteobacteria</taxon>
        <taxon>Sphingomonadales</taxon>
        <taxon>Erythrobacteraceae</taxon>
        <taxon>Croceicoccus</taxon>
    </lineage>
</organism>
<evidence type="ECO:0000256" key="1">
    <source>
        <dbReference type="SAM" id="Phobius"/>
    </source>
</evidence>
<keyword evidence="1" id="KW-1133">Transmembrane helix</keyword>
<dbReference type="InterPro" id="IPR003474">
    <property type="entry name" value="Glcn_transporter"/>
</dbReference>
<dbReference type="EMBL" id="CP019602">
    <property type="protein sequence ID" value="ARU16139.1"/>
    <property type="molecule type" value="Genomic_DNA"/>
</dbReference>
<feature type="transmembrane region" description="Helical" evidence="1">
    <location>
        <begin position="111"/>
        <end position="138"/>
    </location>
</feature>
<feature type="transmembrane region" description="Helical" evidence="1">
    <location>
        <begin position="188"/>
        <end position="208"/>
    </location>
</feature>
<dbReference type="PANTHER" id="PTHR30354">
    <property type="entry name" value="GNT FAMILY GLUCONATE TRANSPORTER"/>
    <property type="match status" value="1"/>
</dbReference>
<feature type="transmembrane region" description="Helical" evidence="1">
    <location>
        <begin position="343"/>
        <end position="362"/>
    </location>
</feature>
<feature type="transmembrane region" description="Helical" evidence="1">
    <location>
        <begin position="312"/>
        <end position="331"/>
    </location>
</feature>
<dbReference type="NCBIfam" id="TIGR00791">
    <property type="entry name" value="gntP"/>
    <property type="match status" value="1"/>
</dbReference>
<keyword evidence="3" id="KW-1185">Reference proteome</keyword>
<dbReference type="OrthoDB" id="9787129at2"/>
<dbReference type="Pfam" id="PF02447">
    <property type="entry name" value="GntP_permease"/>
    <property type="match status" value="1"/>
</dbReference>
<protein>
    <submittedName>
        <fullName evidence="2">Gluconate transporter</fullName>
    </submittedName>
</protein>
<feature type="transmembrane region" description="Helical" evidence="1">
    <location>
        <begin position="236"/>
        <end position="258"/>
    </location>
</feature>
<feature type="transmembrane region" description="Helical" evidence="1">
    <location>
        <begin position="150"/>
        <end position="168"/>
    </location>
</feature>
<dbReference type="STRING" id="450378.GCA_001661675_01588"/>
<feature type="transmembrane region" description="Helical" evidence="1">
    <location>
        <begin position="394"/>
        <end position="411"/>
    </location>
</feature>
<dbReference type="PIRSF" id="PIRSF002746">
    <property type="entry name" value="Gluconate_transporter"/>
    <property type="match status" value="1"/>
</dbReference>
<dbReference type="PANTHER" id="PTHR30354:SF25">
    <property type="entry name" value="INNER MEMBRANE PERMEASE YGBN"/>
    <property type="match status" value="1"/>
</dbReference>
<name>A0A1Z1FBF2_9SPHN</name>
<feature type="transmembrane region" description="Helical" evidence="1">
    <location>
        <begin position="270"/>
        <end position="292"/>
    </location>
</feature>